<dbReference type="AlphaFoldDB" id="A0A369WVT2"/>
<dbReference type="Proteomes" id="UP000253769">
    <property type="component" value="Unassembled WGS sequence"/>
</dbReference>
<protein>
    <submittedName>
        <fullName evidence="1">Uncharacterized protein</fullName>
    </submittedName>
</protein>
<name>A0A369WVT2_9GAMM</name>
<comment type="caution">
    <text evidence="1">The sequence shown here is derived from an EMBL/GenBank/DDBJ whole genome shotgun (WGS) entry which is preliminary data.</text>
</comment>
<gene>
    <name evidence="1" type="ORF">DV711_06225</name>
</gene>
<dbReference type="EMBL" id="QQOH01000001">
    <property type="protein sequence ID" value="RDE25149.1"/>
    <property type="molecule type" value="Genomic_DNA"/>
</dbReference>
<sequence length="125" mass="14369">MDFQLNNQLKPLIPSGPFFLLCIGDHCAHAETCLDEENSFIQNNGVPNHTHRDRPLFYVTQPKGPDWHRLYAYGSRKPLMFETPELATEVIVRDENATGGEYTYAIVYPGMPLHKHLFEQALLRN</sequence>
<proteinExistence type="predicted"/>
<organism evidence="1 2">
    <name type="scientific">Motiliproteus coralliicola</name>
    <dbReference type="NCBI Taxonomy" id="2283196"/>
    <lineage>
        <taxon>Bacteria</taxon>
        <taxon>Pseudomonadati</taxon>
        <taxon>Pseudomonadota</taxon>
        <taxon>Gammaproteobacteria</taxon>
        <taxon>Oceanospirillales</taxon>
        <taxon>Oceanospirillaceae</taxon>
        <taxon>Motiliproteus</taxon>
    </lineage>
</organism>
<dbReference type="RefSeq" id="WP_114694745.1">
    <property type="nucleotide sequence ID" value="NZ_QQOH01000001.1"/>
</dbReference>
<evidence type="ECO:0000313" key="1">
    <source>
        <dbReference type="EMBL" id="RDE25149.1"/>
    </source>
</evidence>
<dbReference type="OrthoDB" id="9803125at2"/>
<evidence type="ECO:0000313" key="2">
    <source>
        <dbReference type="Proteomes" id="UP000253769"/>
    </source>
</evidence>
<keyword evidence="2" id="KW-1185">Reference proteome</keyword>
<reference evidence="1 2" key="1">
    <citation type="submission" date="2018-07" db="EMBL/GenBank/DDBJ databases">
        <title>Motiliproteus coralliicola sp. nov., a bacterium isolated from Coral.</title>
        <authorList>
            <person name="Wang G."/>
        </authorList>
    </citation>
    <scope>NUCLEOTIDE SEQUENCE [LARGE SCALE GENOMIC DNA]</scope>
    <source>
        <strain evidence="1 2">C34</strain>
    </source>
</reference>
<accession>A0A369WVT2</accession>